<feature type="domain" description="Fe/B12 periplasmic-binding" evidence="6">
    <location>
        <begin position="63"/>
        <end position="321"/>
    </location>
</feature>
<keyword evidence="3" id="KW-0813">Transport</keyword>
<name>A0A0L0W6H2_GOTPU</name>
<dbReference type="SUPFAM" id="SSF53807">
    <property type="entry name" value="Helical backbone' metal receptor"/>
    <property type="match status" value="1"/>
</dbReference>
<dbReference type="Proteomes" id="UP000037267">
    <property type="component" value="Unassembled WGS sequence"/>
</dbReference>
<proteinExistence type="inferred from homology"/>
<evidence type="ECO:0000259" key="6">
    <source>
        <dbReference type="PROSITE" id="PS50983"/>
    </source>
</evidence>
<evidence type="ECO:0000313" key="8">
    <source>
        <dbReference type="Proteomes" id="UP000037267"/>
    </source>
</evidence>
<dbReference type="EMBL" id="LGSS01000024">
    <property type="protein sequence ID" value="KNF07124.1"/>
    <property type="molecule type" value="Genomic_DNA"/>
</dbReference>
<feature type="signal peptide" evidence="5">
    <location>
        <begin position="1"/>
        <end position="22"/>
    </location>
</feature>
<gene>
    <name evidence="7" type="ORF">CLPU_24c00180</name>
</gene>
<reference evidence="8" key="1">
    <citation type="submission" date="2015-07" db="EMBL/GenBank/DDBJ databases">
        <title>Draft genome sequence of the purine-degrading Gottschalkia purinilyticum DSM 1384 (formerly Clostridium purinilyticum).</title>
        <authorList>
            <person name="Poehlein A."/>
            <person name="Schiel-Bengelsdorf B."/>
            <person name="Bengelsdorf F.R."/>
            <person name="Daniel R."/>
            <person name="Duerre P."/>
        </authorList>
    </citation>
    <scope>NUCLEOTIDE SEQUENCE [LARGE SCALE GENOMIC DNA]</scope>
    <source>
        <strain evidence="8">DSM 1384</strain>
    </source>
</reference>
<comment type="caution">
    <text evidence="7">The sequence shown here is derived from an EMBL/GenBank/DDBJ whole genome shotgun (WGS) entry which is preliminary data.</text>
</comment>
<evidence type="ECO:0000256" key="2">
    <source>
        <dbReference type="ARBA" id="ARBA00008814"/>
    </source>
</evidence>
<comment type="similarity">
    <text evidence="2">Belongs to the bacterial solute-binding protein 8 family.</text>
</comment>
<dbReference type="AlphaFoldDB" id="A0A0L0W6H2"/>
<dbReference type="OrthoDB" id="63946at2"/>
<dbReference type="PANTHER" id="PTHR30532">
    <property type="entry name" value="IRON III DICITRATE-BINDING PERIPLASMIC PROTEIN"/>
    <property type="match status" value="1"/>
</dbReference>
<dbReference type="GO" id="GO:1901678">
    <property type="term" value="P:iron coordination entity transport"/>
    <property type="evidence" value="ECO:0007669"/>
    <property type="project" value="UniProtKB-ARBA"/>
</dbReference>
<dbReference type="Pfam" id="PF01497">
    <property type="entry name" value="Peripla_BP_2"/>
    <property type="match status" value="1"/>
</dbReference>
<sequence length="321" mass="35861">MYKKKSLILTVLLVVVSMFALTACGSNKEEPTAKDDSKKEAVTDTIKVTHELGEATVNKNPKKVVVFDYGVIDSLDKMGIEINGLPKSNLPAFLKKYENDKYEDIGTLFEPNFEKIHEMKPDLIIISGRQAKQYDELNKIAPTVYFNLDGANYMDSFKENMKTLGKIFDKESVISDELKNIDDSVKKLSDKAKSNGKNGLVILANDGTLSAYGEGSRFGIIHKEFGVTPVDKNIEVSNHGQNISFEYIVEKDPDHIFVIDRTAVVGGNTSAKQVLENDLIKNTKAYKNKQIVYLNPEIWYISTGGLNSTMEMIKEVEEGIK</sequence>
<dbReference type="Gene3D" id="3.40.50.1980">
    <property type="entry name" value="Nitrogenase molybdenum iron protein domain"/>
    <property type="match status" value="2"/>
</dbReference>
<comment type="subcellular location">
    <subcellularLocation>
        <location evidence="1">Cell envelope</location>
    </subcellularLocation>
</comment>
<dbReference type="GO" id="GO:0030288">
    <property type="term" value="C:outer membrane-bounded periplasmic space"/>
    <property type="evidence" value="ECO:0007669"/>
    <property type="project" value="TreeGrafter"/>
</dbReference>
<dbReference type="STRING" id="1503.CLPU_24c00180"/>
<dbReference type="PATRIC" id="fig|1503.3.peg.1423"/>
<evidence type="ECO:0000256" key="3">
    <source>
        <dbReference type="ARBA" id="ARBA00022448"/>
    </source>
</evidence>
<feature type="chain" id="PRO_5038345917" evidence="5">
    <location>
        <begin position="23"/>
        <end position="321"/>
    </location>
</feature>
<accession>A0A0L0W6H2</accession>
<evidence type="ECO:0000256" key="1">
    <source>
        <dbReference type="ARBA" id="ARBA00004196"/>
    </source>
</evidence>
<evidence type="ECO:0000313" key="7">
    <source>
        <dbReference type="EMBL" id="KNF07124.1"/>
    </source>
</evidence>
<evidence type="ECO:0000256" key="4">
    <source>
        <dbReference type="ARBA" id="ARBA00022729"/>
    </source>
</evidence>
<keyword evidence="8" id="KW-1185">Reference proteome</keyword>
<keyword evidence="4 5" id="KW-0732">Signal</keyword>
<dbReference type="InterPro" id="IPR051313">
    <property type="entry name" value="Bact_iron-sidero_bind"/>
</dbReference>
<dbReference type="PANTHER" id="PTHR30532:SF28">
    <property type="entry name" value="PETROBACTIN-BINDING PROTEIN YCLQ"/>
    <property type="match status" value="1"/>
</dbReference>
<dbReference type="RefSeq" id="WP_050378846.1">
    <property type="nucleotide sequence ID" value="NZ_LGSS01000024.1"/>
</dbReference>
<dbReference type="PROSITE" id="PS51257">
    <property type="entry name" value="PROKAR_LIPOPROTEIN"/>
    <property type="match status" value="1"/>
</dbReference>
<evidence type="ECO:0000256" key="5">
    <source>
        <dbReference type="SAM" id="SignalP"/>
    </source>
</evidence>
<dbReference type="CDD" id="cd01140">
    <property type="entry name" value="FatB"/>
    <property type="match status" value="1"/>
</dbReference>
<dbReference type="InterPro" id="IPR033870">
    <property type="entry name" value="FatB"/>
</dbReference>
<dbReference type="PROSITE" id="PS50983">
    <property type="entry name" value="FE_B12_PBP"/>
    <property type="match status" value="1"/>
</dbReference>
<organism evidence="7 8">
    <name type="scientific">Gottschalkia purinilytica</name>
    <name type="common">Clostridium purinilyticum</name>
    <dbReference type="NCBI Taxonomy" id="1503"/>
    <lineage>
        <taxon>Bacteria</taxon>
        <taxon>Bacillati</taxon>
        <taxon>Bacillota</taxon>
        <taxon>Tissierellia</taxon>
        <taxon>Tissierellales</taxon>
        <taxon>Gottschalkiaceae</taxon>
        <taxon>Gottschalkia</taxon>
    </lineage>
</organism>
<protein>
    <submittedName>
        <fullName evidence="7">Periplasmic binding protein</fullName>
    </submittedName>
</protein>
<dbReference type="InterPro" id="IPR002491">
    <property type="entry name" value="ABC_transptr_periplasmic_BD"/>
</dbReference>